<keyword evidence="5 7" id="KW-1133">Transmembrane helix</keyword>
<dbReference type="PANTHER" id="PTHR42718">
    <property type="entry name" value="MAJOR FACILITATOR SUPERFAMILY MULTIDRUG TRANSPORTER MFSC"/>
    <property type="match status" value="1"/>
</dbReference>
<feature type="transmembrane region" description="Helical" evidence="7">
    <location>
        <begin position="304"/>
        <end position="322"/>
    </location>
</feature>
<feature type="transmembrane region" description="Helical" evidence="7">
    <location>
        <begin position="329"/>
        <end position="346"/>
    </location>
</feature>
<evidence type="ECO:0000313" key="10">
    <source>
        <dbReference type="Proteomes" id="UP001165292"/>
    </source>
</evidence>
<dbReference type="Gene3D" id="1.20.1720.10">
    <property type="entry name" value="Multidrug resistance protein D"/>
    <property type="match status" value="1"/>
</dbReference>
<dbReference type="PROSITE" id="PS50850">
    <property type="entry name" value="MFS"/>
    <property type="match status" value="1"/>
</dbReference>
<evidence type="ECO:0000256" key="3">
    <source>
        <dbReference type="ARBA" id="ARBA00022475"/>
    </source>
</evidence>
<reference evidence="9" key="1">
    <citation type="submission" date="2022-06" db="EMBL/GenBank/DDBJ databases">
        <title>Detection of beta-lactamases in bacteria of animal origin.</title>
        <authorList>
            <person name="Mlynarcik P."/>
            <person name="Zdarska V."/>
            <person name="Chudobova H."/>
            <person name="Prochazkova P."/>
            <person name="Hricova K."/>
            <person name="Mezerova K."/>
            <person name="Bardon J."/>
            <person name="Dolejska M."/>
            <person name="Sukkar I."/>
            <person name="Kolar M."/>
        </authorList>
    </citation>
    <scope>NUCLEOTIDE SEQUENCE</scope>
    <source>
        <strain evidence="9">S 300-3</strain>
    </source>
</reference>
<evidence type="ECO:0000313" key="9">
    <source>
        <dbReference type="EMBL" id="MCO7546889.1"/>
    </source>
</evidence>
<dbReference type="PANTHER" id="PTHR42718:SF47">
    <property type="entry name" value="METHYL VIOLOGEN RESISTANCE PROTEIN SMVA"/>
    <property type="match status" value="1"/>
</dbReference>
<feature type="transmembrane region" description="Helical" evidence="7">
    <location>
        <begin position="465"/>
        <end position="487"/>
    </location>
</feature>
<feature type="transmembrane region" description="Helical" evidence="7">
    <location>
        <begin position="46"/>
        <end position="63"/>
    </location>
</feature>
<dbReference type="GO" id="GO:0005886">
    <property type="term" value="C:plasma membrane"/>
    <property type="evidence" value="ECO:0007669"/>
    <property type="project" value="UniProtKB-SubCell"/>
</dbReference>
<feature type="transmembrane region" description="Helical" evidence="7">
    <location>
        <begin position="75"/>
        <end position="92"/>
    </location>
</feature>
<sequence length="492" mass="50768">MKSHLRWLVLGILSSALLLIVIDMTVIYLALPSLTYELRASATEKLWIVNAYALTVAGLLPGMGALGDRFGHKRMFIAGLVVFGWASLGAAFSPNPEALIAARVALAVGAAMMMPATLAIIRHVFEDDRERALAFGIWAAIASGGAAFGPVVGGVLLEHFWWGSVFIINVPIVVLALALAIVWVPSRPGNPERPFDLLASLWIMGALVGLTLAIKEAGKADPSVLQASLAALAALLCGLAFLRRQRRVSVPMIEFSLFRDRSFSAGVVTALIASAALMGMELVISQRLQLVVGLSPLQAGLTILPIPLGAFVAGPLAGLALPRYGAERILSTSLALSATGALLYLLGHGAALWVQILSFSLLGFGIGAAMTAASSAMLLHTPPDRAGMAASIEEVSYELGGALGIAILGSLMSAVYSAAFATPAGNAAPALARDSLDGALIAAETLPDALAAPLVSLAQNAFDSAFVTVMVLVVALLGATSIGIALATRRAG</sequence>
<dbReference type="GO" id="GO:0022857">
    <property type="term" value="F:transmembrane transporter activity"/>
    <property type="evidence" value="ECO:0007669"/>
    <property type="project" value="InterPro"/>
</dbReference>
<dbReference type="InterPro" id="IPR036259">
    <property type="entry name" value="MFS_trans_sf"/>
</dbReference>
<feature type="transmembrane region" description="Helical" evidence="7">
    <location>
        <begin position="399"/>
        <end position="419"/>
    </location>
</feature>
<feature type="transmembrane region" description="Helical" evidence="7">
    <location>
        <begin position="159"/>
        <end position="183"/>
    </location>
</feature>
<feature type="domain" description="Major facilitator superfamily (MFS) profile" evidence="8">
    <location>
        <begin position="9"/>
        <end position="490"/>
    </location>
</feature>
<dbReference type="RefSeq" id="WP_253164902.1">
    <property type="nucleotide sequence ID" value="NZ_JAMYBS010000038.1"/>
</dbReference>
<name>A0AA41WPQ9_9GAMM</name>
<evidence type="ECO:0000256" key="2">
    <source>
        <dbReference type="ARBA" id="ARBA00022448"/>
    </source>
</evidence>
<feature type="transmembrane region" description="Helical" evidence="7">
    <location>
        <begin position="352"/>
        <end position="379"/>
    </location>
</feature>
<feature type="transmembrane region" description="Helical" evidence="7">
    <location>
        <begin position="263"/>
        <end position="284"/>
    </location>
</feature>
<dbReference type="Proteomes" id="UP001165292">
    <property type="component" value="Unassembled WGS sequence"/>
</dbReference>
<dbReference type="Pfam" id="PF07690">
    <property type="entry name" value="MFS_1"/>
    <property type="match status" value="1"/>
</dbReference>
<keyword evidence="3" id="KW-1003">Cell membrane</keyword>
<evidence type="ECO:0000256" key="7">
    <source>
        <dbReference type="SAM" id="Phobius"/>
    </source>
</evidence>
<dbReference type="AlphaFoldDB" id="A0AA41WPQ9"/>
<dbReference type="CDD" id="cd17321">
    <property type="entry name" value="MFS_MMR_MDR_like"/>
    <property type="match status" value="1"/>
</dbReference>
<dbReference type="InterPro" id="IPR011701">
    <property type="entry name" value="MFS"/>
</dbReference>
<proteinExistence type="predicted"/>
<evidence type="ECO:0000256" key="5">
    <source>
        <dbReference type="ARBA" id="ARBA00022989"/>
    </source>
</evidence>
<organism evidence="9 10">
    <name type="scientific">Stutzerimonas nitrititolerans</name>
    <dbReference type="NCBI Taxonomy" id="2482751"/>
    <lineage>
        <taxon>Bacteria</taxon>
        <taxon>Pseudomonadati</taxon>
        <taxon>Pseudomonadota</taxon>
        <taxon>Gammaproteobacteria</taxon>
        <taxon>Pseudomonadales</taxon>
        <taxon>Pseudomonadaceae</taxon>
        <taxon>Stutzerimonas</taxon>
    </lineage>
</organism>
<feature type="transmembrane region" description="Helical" evidence="7">
    <location>
        <begin position="133"/>
        <end position="153"/>
    </location>
</feature>
<evidence type="ECO:0000256" key="1">
    <source>
        <dbReference type="ARBA" id="ARBA00004651"/>
    </source>
</evidence>
<evidence type="ECO:0000259" key="8">
    <source>
        <dbReference type="PROSITE" id="PS50850"/>
    </source>
</evidence>
<dbReference type="EMBL" id="JAMYBS010000038">
    <property type="protein sequence ID" value="MCO7546889.1"/>
    <property type="molecule type" value="Genomic_DNA"/>
</dbReference>
<comment type="caution">
    <text evidence="9">The sequence shown here is derived from an EMBL/GenBank/DDBJ whole genome shotgun (WGS) entry which is preliminary data.</text>
</comment>
<evidence type="ECO:0000256" key="4">
    <source>
        <dbReference type="ARBA" id="ARBA00022692"/>
    </source>
</evidence>
<feature type="transmembrane region" description="Helical" evidence="7">
    <location>
        <begin position="7"/>
        <end position="31"/>
    </location>
</feature>
<keyword evidence="6 7" id="KW-0472">Membrane</keyword>
<accession>A0AA41WPQ9</accession>
<keyword evidence="2" id="KW-0813">Transport</keyword>
<feature type="transmembrane region" description="Helical" evidence="7">
    <location>
        <begin position="195"/>
        <end position="212"/>
    </location>
</feature>
<feature type="transmembrane region" description="Helical" evidence="7">
    <location>
        <begin position="98"/>
        <end position="121"/>
    </location>
</feature>
<dbReference type="InterPro" id="IPR020846">
    <property type="entry name" value="MFS_dom"/>
</dbReference>
<dbReference type="Gene3D" id="1.20.1250.20">
    <property type="entry name" value="MFS general substrate transporter like domains"/>
    <property type="match status" value="1"/>
</dbReference>
<dbReference type="SUPFAM" id="SSF103473">
    <property type="entry name" value="MFS general substrate transporter"/>
    <property type="match status" value="1"/>
</dbReference>
<feature type="transmembrane region" description="Helical" evidence="7">
    <location>
        <begin position="224"/>
        <end position="242"/>
    </location>
</feature>
<protein>
    <submittedName>
        <fullName evidence="9">MFS transporter</fullName>
    </submittedName>
</protein>
<keyword evidence="4 7" id="KW-0812">Transmembrane</keyword>
<comment type="subcellular location">
    <subcellularLocation>
        <location evidence="1">Cell membrane</location>
        <topology evidence="1">Multi-pass membrane protein</topology>
    </subcellularLocation>
</comment>
<gene>
    <name evidence="9" type="ORF">NJF43_19245</name>
</gene>
<evidence type="ECO:0000256" key="6">
    <source>
        <dbReference type="ARBA" id="ARBA00023136"/>
    </source>
</evidence>